<proteinExistence type="predicted"/>
<dbReference type="AlphaFoldDB" id="A0A1Q4VB74"/>
<evidence type="ECO:0000313" key="2">
    <source>
        <dbReference type="Proteomes" id="UP000186455"/>
    </source>
</evidence>
<dbReference type="EMBL" id="LFBV01000002">
    <property type="protein sequence ID" value="OKH95094.1"/>
    <property type="molecule type" value="Genomic_DNA"/>
</dbReference>
<protein>
    <submittedName>
        <fullName evidence="1">Uncharacterized protein</fullName>
    </submittedName>
</protein>
<keyword evidence="2" id="KW-1185">Reference proteome</keyword>
<reference evidence="1 2" key="1">
    <citation type="submission" date="2015-06" db="EMBL/GenBank/DDBJ databases">
        <title>Cloning and characterization of the uncialamcin biosynthetic gene cluster.</title>
        <authorList>
            <person name="Yan X."/>
            <person name="Huang T."/>
            <person name="Ge H."/>
            <person name="Shen B."/>
        </authorList>
    </citation>
    <scope>NUCLEOTIDE SEQUENCE [LARGE SCALE GENOMIC DNA]</scope>
    <source>
        <strain evidence="1 2">DCA2648</strain>
    </source>
</reference>
<dbReference type="Proteomes" id="UP000186455">
    <property type="component" value="Unassembled WGS sequence"/>
</dbReference>
<evidence type="ECO:0000313" key="1">
    <source>
        <dbReference type="EMBL" id="OKH95094.1"/>
    </source>
</evidence>
<dbReference type="RefSeq" id="WP_073787433.1">
    <property type="nucleotide sequence ID" value="NZ_LFBV01000002.1"/>
</dbReference>
<accession>A0A1Q4VB74</accession>
<organism evidence="1 2">
    <name type="scientific">Streptomyces uncialis</name>
    <dbReference type="NCBI Taxonomy" id="1048205"/>
    <lineage>
        <taxon>Bacteria</taxon>
        <taxon>Bacillati</taxon>
        <taxon>Actinomycetota</taxon>
        <taxon>Actinomycetes</taxon>
        <taxon>Kitasatosporales</taxon>
        <taxon>Streptomycetaceae</taxon>
        <taxon>Streptomyces</taxon>
    </lineage>
</organism>
<name>A0A1Q4VB74_9ACTN</name>
<comment type="caution">
    <text evidence="1">The sequence shown here is derived from an EMBL/GenBank/DDBJ whole genome shotgun (WGS) entry which is preliminary data.</text>
</comment>
<gene>
    <name evidence="1" type="ORF">AB852_13385</name>
</gene>
<sequence>MSAAAGVICCRCDGGIGPGEPYETLLRHSMSGPGTRMHRHTRCPDESSTRQAALHAAWGKLMTHLGACAVCLSDEPGECVTGRRLREEWRTAERDAS</sequence>